<dbReference type="AlphaFoldDB" id="A0A7D5ZSI9"/>
<dbReference type="Proteomes" id="UP000510934">
    <property type="component" value="Chromosome"/>
</dbReference>
<sequence length="143" mass="15602">MAQELDADQYLGTSPAHPVPRSQPLQALQACHGDTALSFTCTAGRDAFILHCLPIHALEALMNVYVEKNTEQGRCWVHMDDWRVGFRTAAEAERFVERLTSRLNAPHSRDMLADWSPHAGVTVGLGARHGAGAQSGLQNAKEA</sequence>
<evidence type="ECO:0000256" key="1">
    <source>
        <dbReference type="SAM" id="MobiDB-lite"/>
    </source>
</evidence>
<proteinExistence type="predicted"/>
<gene>
    <name evidence="2" type="ORF">H0H12_14820</name>
</gene>
<evidence type="ECO:0000313" key="2">
    <source>
        <dbReference type="EMBL" id="QLJ11756.1"/>
    </source>
</evidence>
<organism evidence="2 3">
    <name type="scientific">Pseudomonas putida</name>
    <name type="common">Arthrobacter siderocapsulatus</name>
    <dbReference type="NCBI Taxonomy" id="303"/>
    <lineage>
        <taxon>Bacteria</taxon>
        <taxon>Pseudomonadati</taxon>
        <taxon>Pseudomonadota</taxon>
        <taxon>Gammaproteobacteria</taxon>
        <taxon>Pseudomonadales</taxon>
        <taxon>Pseudomonadaceae</taxon>
        <taxon>Pseudomonas</taxon>
    </lineage>
</organism>
<dbReference type="EMBL" id="CP059052">
    <property type="protein sequence ID" value="QLJ11756.1"/>
    <property type="molecule type" value="Genomic_DNA"/>
</dbReference>
<protein>
    <submittedName>
        <fullName evidence="2">Uncharacterized protein</fullName>
    </submittedName>
</protein>
<name>A0A7D5ZSI9_PSEPU</name>
<accession>A0A7D5ZSI9</accession>
<evidence type="ECO:0000313" key="3">
    <source>
        <dbReference type="Proteomes" id="UP000510934"/>
    </source>
</evidence>
<reference evidence="2 3" key="1">
    <citation type="journal article" date="2009" name="Mikrobiologiia">
        <title>[Phenanthren biodegradation and interaction of Pseudomonas putida BS3701 and Burkholderia sp.BS3702 in plant rhizosphere].</title>
        <authorList>
            <person name="Ovchinnikova A.A."/>
            <person name="Vetrova A.A."/>
            <person name="Filonov A.E."/>
            <person name="Boronin A.M."/>
        </authorList>
    </citation>
    <scope>NUCLEOTIDE SEQUENCE [LARGE SCALE GENOMIC DNA]</scope>
    <source>
        <strain evidence="2 3">BS3701</strain>
    </source>
</reference>
<feature type="region of interest" description="Disordered" evidence="1">
    <location>
        <begin position="1"/>
        <end position="20"/>
    </location>
</feature>